<feature type="chain" id="PRO_5020438943" evidence="1">
    <location>
        <begin position="25"/>
        <end position="70"/>
    </location>
</feature>
<evidence type="ECO:0000313" key="3">
    <source>
        <dbReference type="Proteomes" id="UP000294847"/>
    </source>
</evidence>
<gene>
    <name evidence="2" type="ORF">PoMZ_08945</name>
</gene>
<evidence type="ECO:0000313" key="2">
    <source>
        <dbReference type="EMBL" id="QBZ53270.1"/>
    </source>
</evidence>
<dbReference type="EMBL" id="CP034204">
    <property type="protein sequence ID" value="QBZ53270.1"/>
    <property type="molecule type" value="Genomic_DNA"/>
</dbReference>
<organism evidence="2 3">
    <name type="scientific">Pyricularia oryzae</name>
    <name type="common">Rice blast fungus</name>
    <name type="synonym">Magnaporthe oryzae</name>
    <dbReference type="NCBI Taxonomy" id="318829"/>
    <lineage>
        <taxon>Eukaryota</taxon>
        <taxon>Fungi</taxon>
        <taxon>Dikarya</taxon>
        <taxon>Ascomycota</taxon>
        <taxon>Pezizomycotina</taxon>
        <taxon>Sordariomycetes</taxon>
        <taxon>Sordariomycetidae</taxon>
        <taxon>Magnaporthales</taxon>
        <taxon>Pyriculariaceae</taxon>
        <taxon>Pyricularia</taxon>
    </lineage>
</organism>
<dbReference type="Proteomes" id="UP000294847">
    <property type="component" value="Chromosome 1"/>
</dbReference>
<keyword evidence="1" id="KW-0732">Signal</keyword>
<proteinExistence type="predicted"/>
<name>A0A4P7N0I1_PYROR</name>
<evidence type="ECO:0000256" key="1">
    <source>
        <dbReference type="SAM" id="SignalP"/>
    </source>
</evidence>
<protein>
    <submittedName>
        <fullName evidence="2">Uncharacterized protein</fullName>
    </submittedName>
</protein>
<feature type="signal peptide" evidence="1">
    <location>
        <begin position="1"/>
        <end position="24"/>
    </location>
</feature>
<accession>A0A4P7N0I1</accession>
<sequence>MYFHKSTAIYIFVATAAWISAVYADCKQVLETPNSTGCAIYPYQHYCYKKATKYYVCCTDKQSCDTYQWV</sequence>
<reference evidence="2 3" key="1">
    <citation type="journal article" date="2019" name="Mol. Biol. Evol.">
        <title>Blast fungal genomes show frequent chromosomal changes, gene gains and losses, and effector gene turnover.</title>
        <authorList>
            <person name="Gomez Luciano L.B."/>
            <person name="Jason Tsai I."/>
            <person name="Chuma I."/>
            <person name="Tosa Y."/>
            <person name="Chen Y.H."/>
            <person name="Li J.Y."/>
            <person name="Li M.Y."/>
            <person name="Jade Lu M.Y."/>
            <person name="Nakayashiki H."/>
            <person name="Li W.H."/>
        </authorList>
    </citation>
    <scope>NUCLEOTIDE SEQUENCE [LARGE SCALE GENOMIC DNA]</scope>
    <source>
        <strain evidence="2">MZ5-1-6</strain>
    </source>
</reference>
<dbReference type="AlphaFoldDB" id="A0A4P7N0I1"/>